<dbReference type="EMBL" id="ML178819">
    <property type="protein sequence ID" value="TFL04155.1"/>
    <property type="molecule type" value="Genomic_DNA"/>
</dbReference>
<evidence type="ECO:0008006" key="5">
    <source>
        <dbReference type="Google" id="ProtNLM"/>
    </source>
</evidence>
<dbReference type="PANTHER" id="PTHR34384">
    <property type="entry name" value="L-2,3-DIAMINOPROPANOATE--CITRATE LIGASE"/>
    <property type="match status" value="1"/>
</dbReference>
<proteinExistence type="predicted"/>
<feature type="domain" description="Aerobactin siderophore biosynthesis IucA/IucC N-terminal" evidence="1">
    <location>
        <begin position="164"/>
        <end position="307"/>
    </location>
</feature>
<evidence type="ECO:0000313" key="4">
    <source>
        <dbReference type="Proteomes" id="UP000305067"/>
    </source>
</evidence>
<dbReference type="PANTHER" id="PTHR34384:SF5">
    <property type="entry name" value="L-2,3-DIAMINOPROPANOATE--CITRATE LIGASE"/>
    <property type="match status" value="1"/>
</dbReference>
<evidence type="ECO:0000259" key="1">
    <source>
        <dbReference type="Pfam" id="PF04183"/>
    </source>
</evidence>
<dbReference type="OrthoDB" id="2117718at2759"/>
<gene>
    <name evidence="3" type="ORF">BDV98DRAFT_611433</name>
</gene>
<accession>A0A5C3QQ96</accession>
<dbReference type="Gene3D" id="1.10.510.40">
    <property type="match status" value="1"/>
</dbReference>
<dbReference type="InterPro" id="IPR007310">
    <property type="entry name" value="Aerobactin_biosyn_IucA/IucC_N"/>
</dbReference>
<sequence>MPIESKDAAGLLVVLFPVPVSESQATYQAITHDQVFAVVPLHHTPVVRSNRSGKSGFKADLVDPTDMRPELFRFATGEFAAWQNFAKKMVIDASLVAQISQELHSSYEWQQLTFARPFLCPRLLAPSIGWEQSLVCGHPTHPPLVWTLRYTGKNRNRTIRRRREEYLNETHCVIPVHELQTVKVQQLFEDVSVLPESINLPALAQSSIHTVVIPDVPEFSLKLAIAVKISSAIRTVSHFTATFGPRFSHDIVPKLTMDRRIANAMCEAVSAVYDTEDEHASKHFTAILRDEYKPGPDEHVIVCAALLEVGHRNTPSGVPAVQHRFIRYITLLCQCVLPPLLHNGVSFEAHPQNMLLRFDRRTRELKGFVIRDLGGLIIHPTSLRESTSFQITVLYDTRVHNHLQRLVRVLDLHYDGIGWRALRVILSRSIPADHPLRDAWLGPLSKTVPGKCLLLMSLEEVYRGYLYRPFPNMIQYQAADDEL</sequence>
<dbReference type="GO" id="GO:0019290">
    <property type="term" value="P:siderophore biosynthetic process"/>
    <property type="evidence" value="ECO:0007669"/>
    <property type="project" value="InterPro"/>
</dbReference>
<dbReference type="InterPro" id="IPR037455">
    <property type="entry name" value="LucA/IucC-like"/>
</dbReference>
<dbReference type="GO" id="GO:0016881">
    <property type="term" value="F:acid-amino acid ligase activity"/>
    <property type="evidence" value="ECO:0007669"/>
    <property type="project" value="UniProtKB-ARBA"/>
</dbReference>
<feature type="domain" description="Aerobactin siderophore biosynthesis IucA/IucC-like C-terminal" evidence="2">
    <location>
        <begin position="326"/>
        <end position="426"/>
    </location>
</feature>
<dbReference type="InterPro" id="IPR022770">
    <property type="entry name" value="IucA/IucC-like_C"/>
</dbReference>
<reference evidence="3 4" key="1">
    <citation type="journal article" date="2019" name="Nat. Ecol. Evol.">
        <title>Megaphylogeny resolves global patterns of mushroom evolution.</title>
        <authorList>
            <person name="Varga T."/>
            <person name="Krizsan K."/>
            <person name="Foldi C."/>
            <person name="Dima B."/>
            <person name="Sanchez-Garcia M."/>
            <person name="Sanchez-Ramirez S."/>
            <person name="Szollosi G.J."/>
            <person name="Szarkandi J.G."/>
            <person name="Papp V."/>
            <person name="Albert L."/>
            <person name="Andreopoulos W."/>
            <person name="Angelini C."/>
            <person name="Antonin V."/>
            <person name="Barry K.W."/>
            <person name="Bougher N.L."/>
            <person name="Buchanan P."/>
            <person name="Buyck B."/>
            <person name="Bense V."/>
            <person name="Catcheside P."/>
            <person name="Chovatia M."/>
            <person name="Cooper J."/>
            <person name="Damon W."/>
            <person name="Desjardin D."/>
            <person name="Finy P."/>
            <person name="Geml J."/>
            <person name="Haridas S."/>
            <person name="Hughes K."/>
            <person name="Justo A."/>
            <person name="Karasinski D."/>
            <person name="Kautmanova I."/>
            <person name="Kiss B."/>
            <person name="Kocsube S."/>
            <person name="Kotiranta H."/>
            <person name="LaButti K.M."/>
            <person name="Lechner B.E."/>
            <person name="Liimatainen K."/>
            <person name="Lipzen A."/>
            <person name="Lukacs Z."/>
            <person name="Mihaltcheva S."/>
            <person name="Morgado L.N."/>
            <person name="Niskanen T."/>
            <person name="Noordeloos M.E."/>
            <person name="Ohm R.A."/>
            <person name="Ortiz-Santana B."/>
            <person name="Ovrebo C."/>
            <person name="Racz N."/>
            <person name="Riley R."/>
            <person name="Savchenko A."/>
            <person name="Shiryaev A."/>
            <person name="Soop K."/>
            <person name="Spirin V."/>
            <person name="Szebenyi C."/>
            <person name="Tomsovsky M."/>
            <person name="Tulloss R.E."/>
            <person name="Uehling J."/>
            <person name="Grigoriev I.V."/>
            <person name="Vagvolgyi C."/>
            <person name="Papp T."/>
            <person name="Martin F.M."/>
            <person name="Miettinen O."/>
            <person name="Hibbett D.S."/>
            <person name="Nagy L.G."/>
        </authorList>
    </citation>
    <scope>NUCLEOTIDE SEQUENCE [LARGE SCALE GENOMIC DNA]</scope>
    <source>
        <strain evidence="3 4">CBS 309.79</strain>
    </source>
</reference>
<organism evidence="3 4">
    <name type="scientific">Pterulicium gracile</name>
    <dbReference type="NCBI Taxonomy" id="1884261"/>
    <lineage>
        <taxon>Eukaryota</taxon>
        <taxon>Fungi</taxon>
        <taxon>Dikarya</taxon>
        <taxon>Basidiomycota</taxon>
        <taxon>Agaricomycotina</taxon>
        <taxon>Agaricomycetes</taxon>
        <taxon>Agaricomycetidae</taxon>
        <taxon>Agaricales</taxon>
        <taxon>Pleurotineae</taxon>
        <taxon>Pterulaceae</taxon>
        <taxon>Pterulicium</taxon>
    </lineage>
</organism>
<dbReference type="Proteomes" id="UP000305067">
    <property type="component" value="Unassembled WGS sequence"/>
</dbReference>
<name>A0A5C3QQ96_9AGAR</name>
<keyword evidence="4" id="KW-1185">Reference proteome</keyword>
<dbReference type="STRING" id="1884261.A0A5C3QQ96"/>
<evidence type="ECO:0000313" key="3">
    <source>
        <dbReference type="EMBL" id="TFL04155.1"/>
    </source>
</evidence>
<dbReference type="AlphaFoldDB" id="A0A5C3QQ96"/>
<evidence type="ECO:0000259" key="2">
    <source>
        <dbReference type="Pfam" id="PF06276"/>
    </source>
</evidence>
<protein>
    <recommendedName>
        <fullName evidence="5">IucC family-domain-containing protein</fullName>
    </recommendedName>
</protein>
<dbReference type="Pfam" id="PF06276">
    <property type="entry name" value="FhuF"/>
    <property type="match status" value="1"/>
</dbReference>
<dbReference type="Pfam" id="PF04183">
    <property type="entry name" value="IucA_IucC"/>
    <property type="match status" value="1"/>
</dbReference>